<comment type="caution">
    <text evidence="2">The sequence shown here is derived from an EMBL/GenBank/DDBJ whole genome shotgun (WGS) entry which is preliminary data.</text>
</comment>
<dbReference type="SUPFAM" id="SSF53822">
    <property type="entry name" value="Periplasmic binding protein-like I"/>
    <property type="match status" value="1"/>
</dbReference>
<dbReference type="AlphaFoldDB" id="A0A8J8WDT8"/>
<dbReference type="Gene3D" id="3.40.50.2300">
    <property type="match status" value="1"/>
</dbReference>
<evidence type="ECO:0000313" key="2">
    <source>
        <dbReference type="EMBL" id="KAG0697538.1"/>
    </source>
</evidence>
<dbReference type="Proteomes" id="UP000770661">
    <property type="component" value="Unassembled WGS sequence"/>
</dbReference>
<evidence type="ECO:0000313" key="3">
    <source>
        <dbReference type="Proteomes" id="UP000770661"/>
    </source>
</evidence>
<protein>
    <submittedName>
        <fullName evidence="2">Uncharacterized protein</fullName>
    </submittedName>
</protein>
<dbReference type="InterPro" id="IPR028082">
    <property type="entry name" value="Peripla_BP_I"/>
</dbReference>
<sequence>MAQHADQVALLCDASEESGGTPTRGRDFVPLAALTVVFVGLLGLMVLVSPGREHLGMSERETLQPVEIIDTHAVFVAGDSSSLPGVKQAALTRLVAPPDPKSHASEVLQEISDLPFQVKSTDENDDLLEDSDEVKGLLKNIGEDPTDPNAIAFLLPLRGHVGDLGLRFGRSLKKVMEESMESAGNHSQFIPSTILVRDTQSDPEVTRSLSEHFYDVHGITRYFGLLTDEEALTVALWARARAPGSRFVSPTATSPYLEKARNVATVQPSGNMLAAAVADFLLTVQAPQPLVVVRASLHTDAMLSLLRSSGIRPAKVLHYYHMNNMSEFAAVTLVLSST</sequence>
<keyword evidence="3" id="KW-1185">Reference proteome</keyword>
<proteinExistence type="predicted"/>
<feature type="transmembrane region" description="Helical" evidence="1">
    <location>
        <begin position="28"/>
        <end position="48"/>
    </location>
</feature>
<reference evidence="2" key="1">
    <citation type="submission" date="2020-07" db="EMBL/GenBank/DDBJ databases">
        <title>The High-quality genome of the commercially important snow crab, Chionoecetes opilio.</title>
        <authorList>
            <person name="Jeong J.-H."/>
            <person name="Ryu S."/>
        </authorList>
    </citation>
    <scope>NUCLEOTIDE SEQUENCE</scope>
    <source>
        <strain evidence="2">MADBK_172401_WGS</strain>
        <tissue evidence="2">Digestive gland</tissue>
    </source>
</reference>
<dbReference type="EMBL" id="JACEEZ010025781">
    <property type="protein sequence ID" value="KAG0697538.1"/>
    <property type="molecule type" value="Genomic_DNA"/>
</dbReference>
<keyword evidence="1" id="KW-1133">Transmembrane helix</keyword>
<accession>A0A8J8WDT8</accession>
<gene>
    <name evidence="2" type="ORF">GWK47_026297</name>
</gene>
<name>A0A8J8WDT8_CHIOP</name>
<evidence type="ECO:0000256" key="1">
    <source>
        <dbReference type="SAM" id="Phobius"/>
    </source>
</evidence>
<keyword evidence="1" id="KW-0812">Transmembrane</keyword>
<dbReference type="OrthoDB" id="6354957at2759"/>
<keyword evidence="1" id="KW-0472">Membrane</keyword>
<organism evidence="2 3">
    <name type="scientific">Chionoecetes opilio</name>
    <name type="common">Atlantic snow crab</name>
    <name type="synonym">Cancer opilio</name>
    <dbReference type="NCBI Taxonomy" id="41210"/>
    <lineage>
        <taxon>Eukaryota</taxon>
        <taxon>Metazoa</taxon>
        <taxon>Ecdysozoa</taxon>
        <taxon>Arthropoda</taxon>
        <taxon>Crustacea</taxon>
        <taxon>Multicrustacea</taxon>
        <taxon>Malacostraca</taxon>
        <taxon>Eumalacostraca</taxon>
        <taxon>Eucarida</taxon>
        <taxon>Decapoda</taxon>
        <taxon>Pleocyemata</taxon>
        <taxon>Brachyura</taxon>
        <taxon>Eubrachyura</taxon>
        <taxon>Majoidea</taxon>
        <taxon>Majidae</taxon>
        <taxon>Chionoecetes</taxon>
    </lineage>
</organism>